<evidence type="ECO:0000313" key="3">
    <source>
        <dbReference type="Proteomes" id="UP000006038"/>
    </source>
</evidence>
<evidence type="ECO:0000256" key="1">
    <source>
        <dbReference type="SAM" id="Phobius"/>
    </source>
</evidence>
<dbReference type="EnsemblPlants" id="OB02G13630.1">
    <property type="protein sequence ID" value="OB02G13630.1"/>
    <property type="gene ID" value="OB02G13630"/>
</dbReference>
<keyword evidence="1" id="KW-0812">Transmembrane</keyword>
<dbReference type="Proteomes" id="UP000006038">
    <property type="component" value="Unassembled WGS sequence"/>
</dbReference>
<dbReference type="HOGENOM" id="CLU_2430594_0_0_1"/>
<sequence>MESSSSSSSSNNAAAVRPEKGIVSQLLHAGWGSICMISLNLSSEQCMELNLATNVMKMALFVEHICAQLHIYIYLTELLYVWFFKKKLCVF</sequence>
<organism evidence="2">
    <name type="scientific">Oryza brachyantha</name>
    <name type="common">malo sina</name>
    <dbReference type="NCBI Taxonomy" id="4533"/>
    <lineage>
        <taxon>Eukaryota</taxon>
        <taxon>Viridiplantae</taxon>
        <taxon>Streptophyta</taxon>
        <taxon>Embryophyta</taxon>
        <taxon>Tracheophyta</taxon>
        <taxon>Spermatophyta</taxon>
        <taxon>Magnoliopsida</taxon>
        <taxon>Liliopsida</taxon>
        <taxon>Poales</taxon>
        <taxon>Poaceae</taxon>
        <taxon>BOP clade</taxon>
        <taxon>Oryzoideae</taxon>
        <taxon>Oryzeae</taxon>
        <taxon>Oryzinae</taxon>
        <taxon>Oryza</taxon>
    </lineage>
</organism>
<keyword evidence="1" id="KW-0472">Membrane</keyword>
<dbReference type="Gramene" id="OB02G13630.1">
    <property type="protein sequence ID" value="OB02G13630.1"/>
    <property type="gene ID" value="OB02G13630"/>
</dbReference>
<reference evidence="2" key="1">
    <citation type="submission" date="2013-04" db="UniProtKB">
        <authorList>
            <consortium name="EnsemblPlants"/>
        </authorList>
    </citation>
    <scope>IDENTIFICATION</scope>
</reference>
<evidence type="ECO:0000313" key="2">
    <source>
        <dbReference type="EnsemblPlants" id="OB02G13630.1"/>
    </source>
</evidence>
<dbReference type="AlphaFoldDB" id="J3L9P6"/>
<name>J3L9P6_ORYBR</name>
<proteinExistence type="predicted"/>
<keyword evidence="3" id="KW-1185">Reference proteome</keyword>
<accession>J3L9P6</accession>
<feature type="transmembrane region" description="Helical" evidence="1">
    <location>
        <begin position="61"/>
        <end position="83"/>
    </location>
</feature>
<protein>
    <submittedName>
        <fullName evidence="2">Uncharacterized protein</fullName>
    </submittedName>
</protein>
<keyword evidence="1" id="KW-1133">Transmembrane helix</keyword>